<organism evidence="2 3">
    <name type="scientific">Sinomicrobium oceani</name>
    <dbReference type="NCBI Taxonomy" id="1150368"/>
    <lineage>
        <taxon>Bacteria</taxon>
        <taxon>Pseudomonadati</taxon>
        <taxon>Bacteroidota</taxon>
        <taxon>Flavobacteriia</taxon>
        <taxon>Flavobacteriales</taxon>
        <taxon>Flavobacteriaceae</taxon>
        <taxon>Sinomicrobium</taxon>
    </lineage>
</organism>
<dbReference type="Gene3D" id="3.20.20.140">
    <property type="entry name" value="Metal-dependent hydrolases"/>
    <property type="match status" value="1"/>
</dbReference>
<dbReference type="Gene3D" id="3.10.310.70">
    <property type="match status" value="1"/>
</dbReference>
<keyword evidence="3" id="KW-1185">Reference proteome</keyword>
<dbReference type="GO" id="GO:0016810">
    <property type="term" value="F:hydrolase activity, acting on carbon-nitrogen (but not peptide) bonds"/>
    <property type="evidence" value="ECO:0007669"/>
    <property type="project" value="InterPro"/>
</dbReference>
<dbReference type="PANTHER" id="PTHR22642">
    <property type="entry name" value="IMIDAZOLONEPROPIONASE"/>
    <property type="match status" value="1"/>
</dbReference>
<dbReference type="STRING" id="1150368.SAMN02927921_00084"/>
<dbReference type="CDD" id="cd01300">
    <property type="entry name" value="YtcJ_like"/>
    <property type="match status" value="1"/>
</dbReference>
<name>A0A1K1LMM9_9FLAO</name>
<evidence type="ECO:0000313" key="2">
    <source>
        <dbReference type="EMBL" id="SFW12103.1"/>
    </source>
</evidence>
<dbReference type="OrthoDB" id="9767366at2"/>
<dbReference type="InterPro" id="IPR011059">
    <property type="entry name" value="Metal-dep_hydrolase_composite"/>
</dbReference>
<dbReference type="PANTHER" id="PTHR22642:SF2">
    <property type="entry name" value="PROTEIN LONG AFTER FAR-RED 3"/>
    <property type="match status" value="1"/>
</dbReference>
<dbReference type="SUPFAM" id="SSF51556">
    <property type="entry name" value="Metallo-dependent hydrolases"/>
    <property type="match status" value="1"/>
</dbReference>
<reference evidence="2 3" key="1">
    <citation type="submission" date="2016-11" db="EMBL/GenBank/DDBJ databases">
        <authorList>
            <person name="Jaros S."/>
            <person name="Januszkiewicz K."/>
            <person name="Wedrychowicz H."/>
        </authorList>
    </citation>
    <scope>NUCLEOTIDE SEQUENCE [LARGE SCALE GENOMIC DNA]</scope>
    <source>
        <strain evidence="2 3">CGMCC 1.12145</strain>
    </source>
</reference>
<dbReference type="PROSITE" id="PS51257">
    <property type="entry name" value="PROKAR_LIPOPROTEIN"/>
    <property type="match status" value="1"/>
</dbReference>
<dbReference type="Gene3D" id="2.30.40.10">
    <property type="entry name" value="Urease, subunit C, domain 1"/>
    <property type="match status" value="1"/>
</dbReference>
<evidence type="ECO:0000313" key="3">
    <source>
        <dbReference type="Proteomes" id="UP000182248"/>
    </source>
</evidence>
<protein>
    <recommendedName>
        <fullName evidence="1">Amidohydrolase 3 domain-containing protein</fullName>
    </recommendedName>
</protein>
<sequence>MKKALFSLAALVLVLSSCKKKEPVDVVVINANVYTVNDNFDKATSFAIKDGRFVAVGSMADISDKYSAREIIDVNGKTVFPGFIDAHCHFYGLGLNQQHADLRGTGSFEEIVERIVTFNRQRQPEVIFGRGWDQNDWEGRDFPDNHVLDSLFPDIPVVLERIDGHAYMVNSKVLRMAGIDGKTTSENGQIVLRNEKPTGILIDGPMRLVDSVLPPPGRKIQVQALQDAEKICFSYGLTTVSDAGLGREVIELIDSLQRMEALNMRIYAMVSNNYKDVVYFLSRGVKNTGKLHVGSVKVYADGALGSRGAALKAPYTDDPGHHGAMVTPVKDIEALAIKIASSGFQMNTHAIGDSANIAVLRAYDKALKGKKDRRWRIEHAQIISPEDLDYFGKGIIPSVQPTHATSDMYWAQDRLGKERMKGAYAYKTLLDKAGVIALGTDFPVEEVNPFYTFYAAVSRKDLKGYPEGGFQPEDGLSREEALKGMTVWAAYANFEENEKGSIEKGKLADFIIVDKNIMEIPLQNIPETKVEGTFVGGKKVY</sequence>
<dbReference type="InterPro" id="IPR032466">
    <property type="entry name" value="Metal_Hydrolase"/>
</dbReference>
<gene>
    <name evidence="2" type="ORF">SAMN02927921_00084</name>
</gene>
<proteinExistence type="predicted"/>
<dbReference type="Pfam" id="PF07969">
    <property type="entry name" value="Amidohydro_3"/>
    <property type="match status" value="1"/>
</dbReference>
<dbReference type="AlphaFoldDB" id="A0A1K1LMM9"/>
<dbReference type="SUPFAM" id="SSF51338">
    <property type="entry name" value="Composite domain of metallo-dependent hydrolases"/>
    <property type="match status" value="1"/>
</dbReference>
<evidence type="ECO:0000259" key="1">
    <source>
        <dbReference type="Pfam" id="PF07969"/>
    </source>
</evidence>
<dbReference type="InterPro" id="IPR013108">
    <property type="entry name" value="Amidohydro_3"/>
</dbReference>
<feature type="domain" description="Amidohydrolase 3" evidence="1">
    <location>
        <begin position="70"/>
        <end position="541"/>
    </location>
</feature>
<dbReference type="Proteomes" id="UP000182248">
    <property type="component" value="Unassembled WGS sequence"/>
</dbReference>
<accession>A0A1K1LMM9</accession>
<dbReference type="EMBL" id="FPJE01000001">
    <property type="protein sequence ID" value="SFW12103.1"/>
    <property type="molecule type" value="Genomic_DNA"/>
</dbReference>
<dbReference type="RefSeq" id="WP_072315328.1">
    <property type="nucleotide sequence ID" value="NZ_FPJE01000001.1"/>
</dbReference>
<dbReference type="InterPro" id="IPR033932">
    <property type="entry name" value="YtcJ-like"/>
</dbReference>